<evidence type="ECO:0000313" key="9">
    <source>
        <dbReference type="EMBL" id="PRX56840.1"/>
    </source>
</evidence>
<keyword evidence="10" id="KW-1185">Reference proteome</keyword>
<dbReference type="AlphaFoldDB" id="A0A2T0MGY3"/>
<accession>A0A2T0MGY3</accession>
<evidence type="ECO:0000256" key="1">
    <source>
        <dbReference type="ARBA" id="ARBA00004651"/>
    </source>
</evidence>
<evidence type="ECO:0000256" key="2">
    <source>
        <dbReference type="ARBA" id="ARBA00022475"/>
    </source>
</evidence>
<evidence type="ECO:0000256" key="4">
    <source>
        <dbReference type="ARBA" id="ARBA00022989"/>
    </source>
</evidence>
<feature type="domain" description="ABC3 transporter permease C-terminal" evidence="7">
    <location>
        <begin position="670"/>
        <end position="774"/>
    </location>
</feature>
<gene>
    <name evidence="9" type="ORF">CLV81_0838</name>
</gene>
<proteinExistence type="predicted"/>
<dbReference type="GO" id="GO:0022857">
    <property type="term" value="F:transmembrane transporter activity"/>
    <property type="evidence" value="ECO:0007669"/>
    <property type="project" value="TreeGrafter"/>
</dbReference>
<dbReference type="Pfam" id="PF12704">
    <property type="entry name" value="MacB_PCD"/>
    <property type="match status" value="1"/>
</dbReference>
<evidence type="ECO:0000313" key="10">
    <source>
        <dbReference type="Proteomes" id="UP000237640"/>
    </source>
</evidence>
<feature type="transmembrane region" description="Helical" evidence="6">
    <location>
        <begin position="21"/>
        <end position="41"/>
    </location>
</feature>
<evidence type="ECO:0000259" key="7">
    <source>
        <dbReference type="Pfam" id="PF02687"/>
    </source>
</evidence>
<comment type="caution">
    <text evidence="9">The sequence shown here is derived from an EMBL/GenBank/DDBJ whole genome shotgun (WGS) entry which is preliminary data.</text>
</comment>
<feature type="domain" description="MacB-like periplasmic core" evidence="8">
    <location>
        <begin position="20"/>
        <end position="238"/>
    </location>
</feature>
<evidence type="ECO:0000256" key="6">
    <source>
        <dbReference type="SAM" id="Phobius"/>
    </source>
</evidence>
<keyword evidence="3 6" id="KW-0812">Transmembrane</keyword>
<feature type="transmembrane region" description="Helical" evidence="6">
    <location>
        <begin position="328"/>
        <end position="354"/>
    </location>
</feature>
<dbReference type="PANTHER" id="PTHR30572:SF18">
    <property type="entry name" value="ABC-TYPE MACROLIDE FAMILY EXPORT SYSTEM PERMEASE COMPONENT 2"/>
    <property type="match status" value="1"/>
</dbReference>
<keyword evidence="5 6" id="KW-0472">Membrane</keyword>
<dbReference type="InterPro" id="IPR003838">
    <property type="entry name" value="ABC3_permease_C"/>
</dbReference>
<organism evidence="9 10">
    <name type="scientific">Flagellimonas meridianipacifica</name>
    <dbReference type="NCBI Taxonomy" id="1080225"/>
    <lineage>
        <taxon>Bacteria</taxon>
        <taxon>Pseudomonadati</taxon>
        <taxon>Bacteroidota</taxon>
        <taxon>Flavobacteriia</taxon>
        <taxon>Flavobacteriales</taxon>
        <taxon>Flavobacteriaceae</taxon>
        <taxon>Flagellimonas</taxon>
    </lineage>
</organism>
<dbReference type="InterPro" id="IPR050250">
    <property type="entry name" value="Macrolide_Exporter_MacB"/>
</dbReference>
<dbReference type="Pfam" id="PF02687">
    <property type="entry name" value="FtsX"/>
    <property type="match status" value="2"/>
</dbReference>
<dbReference type="PROSITE" id="PS51257">
    <property type="entry name" value="PROKAR_LIPOPROTEIN"/>
    <property type="match status" value="1"/>
</dbReference>
<protein>
    <submittedName>
        <fullName evidence="9">Putative permease</fullName>
    </submittedName>
</protein>
<feature type="transmembrane region" description="Helical" evidence="6">
    <location>
        <begin position="752"/>
        <end position="772"/>
    </location>
</feature>
<dbReference type="OrthoDB" id="5933722at2"/>
<dbReference type="InterPro" id="IPR025857">
    <property type="entry name" value="MacB_PCD"/>
</dbReference>
<comment type="subcellular location">
    <subcellularLocation>
        <location evidence="1">Cell membrane</location>
        <topology evidence="1">Multi-pass membrane protein</topology>
    </subcellularLocation>
</comment>
<keyword evidence="4 6" id="KW-1133">Transmembrane helix</keyword>
<dbReference type="Proteomes" id="UP000237640">
    <property type="component" value="Unassembled WGS sequence"/>
</dbReference>
<dbReference type="PANTHER" id="PTHR30572">
    <property type="entry name" value="MEMBRANE COMPONENT OF TRANSPORTER-RELATED"/>
    <property type="match status" value="1"/>
</dbReference>
<feature type="transmembrane region" description="Helical" evidence="6">
    <location>
        <begin position="669"/>
        <end position="690"/>
    </location>
</feature>
<feature type="domain" description="ABC3 transporter permease C-terminal" evidence="7">
    <location>
        <begin position="287"/>
        <end position="400"/>
    </location>
</feature>
<sequence>MLKNYLKIAWRNIVNNKVFSLLNTIGLATGLSCSLLIYLWVSDELAMDKYHENIDRLYSVYQKQIFEGRVDALYATPAPLYRELKNKIPEIEQATPASWKSTKTFAYENKTFKQEGYFVGEDYFNIFSYNILAGTIATAMDSPDDLVISEQMAQKFFGSATNAIGKSIIYENSRPLTVSAVFKEVNSSNSKKSDFFLHWDIFLEENGWAPDITNSGSLTFLLLKENSDVVTVKDKLKDFLTPYRTQEDANFTVELELQPFGETYLNSHFENGIISGGRIENVRIFGFIAFFVLLIACINFMNLASASSLKRAKEVGVRKSLGAKKGSLVSQFLGEALLLTLLSTFLALILVTLLLPLFNELSGKNLSLLELSPISWLGILGITLLTGVVSGSYPSFVLSSFSTIDIFKNNSKANASSQWIRKGLVVFQFALTIVLISGMLITSRQIHFIQHQDLGFDRHNVVLFIFQGDSTHSYASLKERALKLPGVESVSITDAGPMQISNGFDDVVWAGKPADDPTIFMSMAVGSNFSKAWGTEILLGSDFSDITAADDSGYIINETALKIMGLKDPIGQPLAMWGREGQIVGVMKDFPLNTLKSTIPPLIIRNGEQLNRGAVLARIRPENAMQTVEALQELYTEMLPEIPFEYVFSDAWYNDMYKSENVFFKLSQYFSLIAIFISCLGLFGLVIFSAQQRVKEIGIRKVLGASVQKITSLLINDFLKLVVLGITIGFPIAWYIMDKWLTSYEYRIEMPWWTFGLSGTLVVALALLTVGFKSVSAAMENPVKSLRTE</sequence>
<evidence type="ECO:0000256" key="5">
    <source>
        <dbReference type="ARBA" id="ARBA00023136"/>
    </source>
</evidence>
<feature type="transmembrane region" description="Helical" evidence="6">
    <location>
        <begin position="374"/>
        <end position="398"/>
    </location>
</feature>
<evidence type="ECO:0000256" key="3">
    <source>
        <dbReference type="ARBA" id="ARBA00022692"/>
    </source>
</evidence>
<dbReference type="EMBL" id="PVYX01000001">
    <property type="protein sequence ID" value="PRX56840.1"/>
    <property type="molecule type" value="Genomic_DNA"/>
</dbReference>
<keyword evidence="2" id="KW-1003">Cell membrane</keyword>
<feature type="transmembrane region" description="Helical" evidence="6">
    <location>
        <begin position="419"/>
        <end position="441"/>
    </location>
</feature>
<feature type="transmembrane region" description="Helical" evidence="6">
    <location>
        <begin position="284"/>
        <end position="307"/>
    </location>
</feature>
<dbReference type="RefSeq" id="WP_106143779.1">
    <property type="nucleotide sequence ID" value="NZ_PVYX01000001.1"/>
</dbReference>
<reference evidence="9 10" key="1">
    <citation type="submission" date="2018-03" db="EMBL/GenBank/DDBJ databases">
        <title>Genomic Encyclopedia of Archaeal and Bacterial Type Strains, Phase II (KMG-II): from individual species to whole genera.</title>
        <authorList>
            <person name="Goeker M."/>
        </authorList>
    </citation>
    <scope>NUCLEOTIDE SEQUENCE [LARGE SCALE GENOMIC DNA]</scope>
    <source>
        <strain evidence="9 10">DSM 25027</strain>
    </source>
</reference>
<feature type="transmembrane region" description="Helical" evidence="6">
    <location>
        <begin position="718"/>
        <end position="737"/>
    </location>
</feature>
<name>A0A2T0MGY3_9FLAO</name>
<evidence type="ECO:0000259" key="8">
    <source>
        <dbReference type="Pfam" id="PF12704"/>
    </source>
</evidence>
<dbReference type="GO" id="GO:0005886">
    <property type="term" value="C:plasma membrane"/>
    <property type="evidence" value="ECO:0007669"/>
    <property type="project" value="UniProtKB-SubCell"/>
</dbReference>